<dbReference type="Gene3D" id="2.40.50.140">
    <property type="entry name" value="Nucleic acid-binding proteins"/>
    <property type="match status" value="1"/>
</dbReference>
<protein>
    <recommendedName>
        <fullName evidence="7">DIS3-like exonuclease 1</fullName>
        <ecNumber evidence="6">3.1.13.1</ecNumber>
    </recommendedName>
    <alternativeName>
        <fullName evidence="17">Ribosomal RNA-processing protein 44</fullName>
    </alternativeName>
</protein>
<dbReference type="Gene3D" id="3.40.50.1010">
    <property type="entry name" value="5'-nuclease"/>
    <property type="match status" value="1"/>
</dbReference>
<keyword evidence="8" id="KW-0963">Cytoplasm</keyword>
<dbReference type="SMART" id="SM00955">
    <property type="entry name" value="RNB"/>
    <property type="match status" value="1"/>
</dbReference>
<keyword evidence="13" id="KW-0269">Exonuclease</keyword>
<evidence type="ECO:0000256" key="15">
    <source>
        <dbReference type="ARBA" id="ARBA00022884"/>
    </source>
</evidence>
<feature type="region of interest" description="Disordered" evidence="19">
    <location>
        <begin position="374"/>
        <end position="393"/>
    </location>
</feature>
<keyword evidence="11" id="KW-0378">Hydrolase</keyword>
<feature type="compositionally biased region" description="Polar residues" evidence="19">
    <location>
        <begin position="1155"/>
        <end position="1168"/>
    </location>
</feature>
<feature type="region of interest" description="Disordered" evidence="19">
    <location>
        <begin position="1155"/>
        <end position="1189"/>
    </location>
</feature>
<evidence type="ECO:0000256" key="16">
    <source>
        <dbReference type="ARBA" id="ARBA00023242"/>
    </source>
</evidence>
<comment type="cofactor">
    <cofactor evidence="2">
        <name>Mg(2+)</name>
        <dbReference type="ChEBI" id="CHEBI:18420"/>
    </cofactor>
</comment>
<keyword evidence="10" id="KW-0540">Nuclease</keyword>
<dbReference type="GO" id="GO:0000176">
    <property type="term" value="C:nuclear exosome (RNase complex)"/>
    <property type="evidence" value="ECO:0007669"/>
    <property type="project" value="UniProtKB-ARBA"/>
</dbReference>
<dbReference type="Gene3D" id="2.40.50.690">
    <property type="match status" value="1"/>
</dbReference>
<dbReference type="CDD" id="cd09862">
    <property type="entry name" value="PIN_Rrp44-like"/>
    <property type="match status" value="1"/>
</dbReference>
<dbReference type="InterPro" id="IPR041505">
    <property type="entry name" value="Dis3_CSD2"/>
</dbReference>
<evidence type="ECO:0000256" key="17">
    <source>
        <dbReference type="ARBA" id="ARBA00077930"/>
    </source>
</evidence>
<comment type="catalytic activity">
    <reaction evidence="1">
        <text>Exonucleolytic cleavage in the 3'- to 5'-direction to yield nucleoside 5'-phosphates.</text>
        <dbReference type="EC" id="3.1.13.1"/>
    </reaction>
</comment>
<keyword evidence="9" id="KW-0698">rRNA processing</keyword>
<dbReference type="SUPFAM" id="SSF50249">
    <property type="entry name" value="Nucleic acid-binding proteins"/>
    <property type="match status" value="3"/>
</dbReference>
<dbReference type="AlphaFoldDB" id="A0A9P6FZN2"/>
<sequence>MSALLGAEAQGKKGLPLDADFAAVSRLPLDADFAAVSRPSLFMHHLNISPTAIMHKTENVHFRKTNKNTVIKRVREVYLRTDIPCLSSQCPMNPPCHERVKVESSLLTSETPYYLIPDYSVSLRYVELLEQEELTNIIFSETILQRLQSEDKSRTYKSLRQVAKDPRRRSVVFCNEHCEDTHVEREPNESIEHRDWRALLKSALWYYSHLQRQVPIILLSEQFSQADAAEYFEIEGITVLSAKQYLNQYWPNNSVLHELFDSLKEAILEEDVKNQTQESGALRKSSSTGYQEYKPLSELEAGVKSERFFQGVLKVRANHRDQAFIRGNANIGEIVIMGSEYRNRAVHGDVVVVELLNKASWVAPSTHISYDPEEVHAAADDNDEERSTGRRHREIKPTGRVVGVLTRNWQPYVATLQEGSEKDSGSFHLVLPLSPIIPKIRIRHHDPKVLANQRIVVRIDSWPTNSQYPNGHYVRSIGPVHELDTEISAILIEHGISVSQTTQGFSEGSLKEMPVNTDENPWKPDSKELSRRRDLRKHTVFSIDPPNCQDIDDAISIRELENGKIEFGVHIADVSFFVKENSLTDLEARSRGTTVYLSDRRFDMLPKVLSEQICSLRHHVDRYAMSVMWTLDSEANVLDSWFGRTVIRSACEMEYEQAQGLLNGKDVVPNLDAKTCKQLKPSVVLLAKTMRKVRARRMANGGLELESSEVKFKFKEEGGGITDILPKQPLEVHQIIEEAMVMANSHVAKRIYTGFRDSSMLRHHPPPIESHFKMLIRAAESRGFTIDTSSNLSLANSLRECAAKSQGDIEFVRLIKTMATMAMSEASYMSSGSCPVNEYAHYGLALDFYTHFTSPIRRYADLVVHRQLTACVEGELLSNKTTALSAPSSTVSSLAHSELLKNGFKMEQLAEHLNYKNRESKFAQKDSTELFQTLFILQRTRRQSEGTGLGSAGKDGDEEEVPYVEAGIISEIRENGFFVFVPRLGIKGPVYLKEKSGDVVVPLSVLKSLTKGTKDKGELQQQSKEHLVNVSGCEMDTDLMTKISISVPATVAREYTSDKDGGLARNVQFRLFDKVQVALRLKKSLAHRHSIYMTLIGLEPPKSTADGLTLPSTNRLFKQKGSVGQQLKQDEVKRIAQQDPGLAKLSERELIQQIRQGQEEATTSLKYTKSNKKKAGKKQPDPEEMYSQTRAESSLYRLMDAFDRFRIIESSETEV</sequence>
<feature type="region of interest" description="Disordered" evidence="19">
    <location>
        <begin position="509"/>
        <end position="529"/>
    </location>
</feature>
<dbReference type="OrthoDB" id="372421at2759"/>
<proteinExistence type="inferred from homology"/>
<dbReference type="Gene3D" id="2.40.50.700">
    <property type="match status" value="1"/>
</dbReference>
<evidence type="ECO:0000256" key="9">
    <source>
        <dbReference type="ARBA" id="ARBA00022552"/>
    </source>
</evidence>
<evidence type="ECO:0000313" key="22">
    <source>
        <dbReference type="Proteomes" id="UP000780801"/>
    </source>
</evidence>
<evidence type="ECO:0000256" key="14">
    <source>
        <dbReference type="ARBA" id="ARBA00022842"/>
    </source>
</evidence>
<evidence type="ECO:0000256" key="19">
    <source>
        <dbReference type="SAM" id="MobiDB-lite"/>
    </source>
</evidence>
<evidence type="ECO:0000256" key="10">
    <source>
        <dbReference type="ARBA" id="ARBA00022722"/>
    </source>
</evidence>
<keyword evidence="22" id="KW-1185">Reference proteome</keyword>
<feature type="domain" description="RNB" evidence="20">
    <location>
        <begin position="532"/>
        <end position="874"/>
    </location>
</feature>
<evidence type="ECO:0000259" key="20">
    <source>
        <dbReference type="SMART" id="SM00955"/>
    </source>
</evidence>
<dbReference type="GO" id="GO:0000177">
    <property type="term" value="C:cytoplasmic exosome (RNase complex)"/>
    <property type="evidence" value="ECO:0007669"/>
    <property type="project" value="TreeGrafter"/>
</dbReference>
<dbReference type="GO" id="GO:0008859">
    <property type="term" value="F:exoribonuclease II activity"/>
    <property type="evidence" value="ECO:0007669"/>
    <property type="project" value="UniProtKB-EC"/>
</dbReference>
<dbReference type="InterPro" id="IPR001900">
    <property type="entry name" value="RNase_II/R"/>
</dbReference>
<evidence type="ECO:0000256" key="3">
    <source>
        <dbReference type="ARBA" id="ARBA00004123"/>
    </source>
</evidence>
<evidence type="ECO:0000256" key="2">
    <source>
        <dbReference type="ARBA" id="ARBA00001946"/>
    </source>
</evidence>
<dbReference type="Pfam" id="PF17849">
    <property type="entry name" value="OB_Dis3"/>
    <property type="match status" value="1"/>
</dbReference>
<dbReference type="GO" id="GO:0006364">
    <property type="term" value="P:rRNA processing"/>
    <property type="evidence" value="ECO:0007669"/>
    <property type="project" value="UniProtKB-KW"/>
</dbReference>
<evidence type="ECO:0000256" key="8">
    <source>
        <dbReference type="ARBA" id="ARBA00022490"/>
    </source>
</evidence>
<feature type="compositionally biased region" description="Basic and acidic residues" evidence="19">
    <location>
        <begin position="520"/>
        <end position="529"/>
    </location>
</feature>
<dbReference type="InterPro" id="IPR012340">
    <property type="entry name" value="NA-bd_OB-fold"/>
</dbReference>
<evidence type="ECO:0000256" key="6">
    <source>
        <dbReference type="ARBA" id="ARBA00012163"/>
    </source>
</evidence>
<dbReference type="Pfam" id="PF17216">
    <property type="entry name" value="Rrp44_CSD1"/>
    <property type="match status" value="1"/>
</dbReference>
<dbReference type="GO" id="GO:0003723">
    <property type="term" value="F:RNA binding"/>
    <property type="evidence" value="ECO:0007669"/>
    <property type="project" value="UniProtKB-KW"/>
</dbReference>
<dbReference type="EMBL" id="JAABOA010000431">
    <property type="protein sequence ID" value="KAF9584372.1"/>
    <property type="molecule type" value="Genomic_DNA"/>
</dbReference>
<dbReference type="FunFam" id="2.40.50.700:FF:000001">
    <property type="entry name" value="Exosome complex exonuclease exoribonuclease (Rrp44)"/>
    <property type="match status" value="1"/>
</dbReference>
<accession>A0A9P6FZN2</accession>
<organism evidence="21 22">
    <name type="scientific">Lunasporangiospora selenospora</name>
    <dbReference type="NCBI Taxonomy" id="979761"/>
    <lineage>
        <taxon>Eukaryota</taxon>
        <taxon>Fungi</taxon>
        <taxon>Fungi incertae sedis</taxon>
        <taxon>Mucoromycota</taxon>
        <taxon>Mortierellomycotina</taxon>
        <taxon>Mortierellomycetes</taxon>
        <taxon>Mortierellales</taxon>
        <taxon>Mortierellaceae</taxon>
        <taxon>Lunasporangiospora</taxon>
    </lineage>
</organism>
<keyword evidence="16" id="KW-0539">Nucleus</keyword>
<evidence type="ECO:0000256" key="5">
    <source>
        <dbReference type="ARBA" id="ARBA00005785"/>
    </source>
</evidence>
<gene>
    <name evidence="21" type="primary">DIS3L</name>
    <name evidence="21" type="ORF">BGW38_006704</name>
</gene>
<evidence type="ECO:0000256" key="18">
    <source>
        <dbReference type="RuleBase" id="RU003901"/>
    </source>
</evidence>
<dbReference type="InterPro" id="IPR033771">
    <property type="entry name" value="Rrp44_CSD1"/>
</dbReference>
<dbReference type="FunFam" id="3.40.50.1010:FF:000021">
    <property type="entry name" value="DIS3-like exonuclease 1 isoform X1"/>
    <property type="match status" value="1"/>
</dbReference>
<comment type="similarity">
    <text evidence="5 18">Belongs to the RNR ribonuclease family.</text>
</comment>
<name>A0A9P6FZN2_9FUNG</name>
<dbReference type="Proteomes" id="UP000780801">
    <property type="component" value="Unassembled WGS sequence"/>
</dbReference>
<reference evidence="21" key="1">
    <citation type="journal article" date="2020" name="Fungal Divers.">
        <title>Resolving the Mortierellaceae phylogeny through synthesis of multi-gene phylogenetics and phylogenomics.</title>
        <authorList>
            <person name="Vandepol N."/>
            <person name="Liber J."/>
            <person name="Desiro A."/>
            <person name="Na H."/>
            <person name="Kennedy M."/>
            <person name="Barry K."/>
            <person name="Grigoriev I.V."/>
            <person name="Miller A.N."/>
            <person name="O'Donnell K."/>
            <person name="Stajich J.E."/>
            <person name="Bonito G."/>
        </authorList>
    </citation>
    <scope>NUCLEOTIDE SEQUENCE</scope>
    <source>
        <strain evidence="21">KOD1015</strain>
    </source>
</reference>
<dbReference type="InterPro" id="IPR022966">
    <property type="entry name" value="RNase_II/R_CS"/>
</dbReference>
<keyword evidence="12" id="KW-0271">Exosome</keyword>
<keyword evidence="14" id="KW-0460">Magnesium</keyword>
<dbReference type="PROSITE" id="PS01175">
    <property type="entry name" value="RIBONUCLEASE_II"/>
    <property type="match status" value="1"/>
</dbReference>
<evidence type="ECO:0000256" key="13">
    <source>
        <dbReference type="ARBA" id="ARBA00022839"/>
    </source>
</evidence>
<comment type="caution">
    <text evidence="21">The sequence shown here is derived from an EMBL/GenBank/DDBJ whole genome shotgun (WGS) entry which is preliminary data.</text>
</comment>
<evidence type="ECO:0000256" key="1">
    <source>
        <dbReference type="ARBA" id="ARBA00001849"/>
    </source>
</evidence>
<dbReference type="EC" id="3.1.13.1" evidence="6"/>
<keyword evidence="15" id="KW-0694">RNA-binding</keyword>
<evidence type="ECO:0000256" key="11">
    <source>
        <dbReference type="ARBA" id="ARBA00022801"/>
    </source>
</evidence>
<evidence type="ECO:0000256" key="12">
    <source>
        <dbReference type="ARBA" id="ARBA00022835"/>
    </source>
</evidence>
<comment type="subcellular location">
    <subcellularLocation>
        <location evidence="4">Cytoplasm</location>
    </subcellularLocation>
    <subcellularLocation>
        <location evidence="3">Nucleus</location>
    </subcellularLocation>
</comment>
<evidence type="ECO:0000256" key="4">
    <source>
        <dbReference type="ARBA" id="ARBA00004496"/>
    </source>
</evidence>
<evidence type="ECO:0000256" key="7">
    <source>
        <dbReference type="ARBA" id="ARBA00016366"/>
    </source>
</evidence>
<dbReference type="GO" id="GO:0016075">
    <property type="term" value="P:rRNA catabolic process"/>
    <property type="evidence" value="ECO:0007669"/>
    <property type="project" value="TreeGrafter"/>
</dbReference>
<dbReference type="Pfam" id="PF00773">
    <property type="entry name" value="RNB"/>
    <property type="match status" value="1"/>
</dbReference>
<dbReference type="GO" id="GO:0000956">
    <property type="term" value="P:nuclear-transcribed mRNA catabolic process"/>
    <property type="evidence" value="ECO:0007669"/>
    <property type="project" value="UniProtKB-ARBA"/>
</dbReference>
<dbReference type="PANTHER" id="PTHR23355">
    <property type="entry name" value="RIBONUCLEASE"/>
    <property type="match status" value="1"/>
</dbReference>
<evidence type="ECO:0000313" key="21">
    <source>
        <dbReference type="EMBL" id="KAF9584372.1"/>
    </source>
</evidence>
<dbReference type="PANTHER" id="PTHR23355:SF30">
    <property type="entry name" value="DIS3-LIKE EXONUCLEASE 1"/>
    <property type="match status" value="1"/>
</dbReference>
<dbReference type="GO" id="GO:0019899">
    <property type="term" value="F:enzyme binding"/>
    <property type="evidence" value="ECO:0007669"/>
    <property type="project" value="UniProtKB-ARBA"/>
</dbReference>
<dbReference type="InterPro" id="IPR050180">
    <property type="entry name" value="RNR_Ribonuclease"/>
</dbReference>